<feature type="region of interest" description="Disordered" evidence="1">
    <location>
        <begin position="48"/>
        <end position="117"/>
    </location>
</feature>
<proteinExistence type="predicted"/>
<evidence type="ECO:0000313" key="2">
    <source>
        <dbReference type="EMBL" id="MCK0532732.1"/>
    </source>
</evidence>
<feature type="region of interest" description="Disordered" evidence="1">
    <location>
        <begin position="154"/>
        <end position="184"/>
    </location>
</feature>
<dbReference type="RefSeq" id="WP_247233580.1">
    <property type="nucleotide sequence ID" value="NZ_JALKHS010000011.1"/>
</dbReference>
<protein>
    <recommendedName>
        <fullName evidence="4">Cell envelope biogenesis protein TolA</fullName>
    </recommendedName>
</protein>
<accession>A0ABT0E032</accession>
<comment type="caution">
    <text evidence="2">The sequence shown here is derived from an EMBL/GenBank/DDBJ whole genome shotgun (WGS) entry which is preliminary data.</text>
</comment>
<gene>
    <name evidence="2" type="ORF">MU848_14175</name>
</gene>
<sequence length="184" mass="20594">MARALKVYRTPIGFHDAYVAAPSQKAALEAWGTDANLFARGSAEQVTQPDLIREPMAHPGTVIKRPRGSEAEHLASLSKSQQAQGRKAPRSKTPAQTRQQAHKRTPPPRPRPSRDALNAAEEALARQAVEAKAELKPLEEEQARLRAQIESLRKRQEKANDQLERRAAAERRKYDAALERWRAS</sequence>
<evidence type="ECO:0000256" key="1">
    <source>
        <dbReference type="SAM" id="MobiDB-lite"/>
    </source>
</evidence>
<evidence type="ECO:0008006" key="4">
    <source>
        <dbReference type="Google" id="ProtNLM"/>
    </source>
</evidence>
<organism evidence="2 3">
    <name type="scientific">Sphingobium agri</name>
    <dbReference type="NCBI Taxonomy" id="2933566"/>
    <lineage>
        <taxon>Bacteria</taxon>
        <taxon>Pseudomonadati</taxon>
        <taxon>Pseudomonadota</taxon>
        <taxon>Alphaproteobacteria</taxon>
        <taxon>Sphingomonadales</taxon>
        <taxon>Sphingomonadaceae</taxon>
        <taxon>Sphingobium</taxon>
    </lineage>
</organism>
<name>A0ABT0E032_9SPHN</name>
<reference evidence="2 3" key="1">
    <citation type="submission" date="2022-04" db="EMBL/GenBank/DDBJ databases">
        <authorList>
            <person name="Huq M.A."/>
        </authorList>
    </citation>
    <scope>NUCLEOTIDE SEQUENCE [LARGE SCALE GENOMIC DNA]</scope>
    <source>
        <strain evidence="2 3">MAH-33</strain>
    </source>
</reference>
<keyword evidence="3" id="KW-1185">Reference proteome</keyword>
<evidence type="ECO:0000313" key="3">
    <source>
        <dbReference type="Proteomes" id="UP001203512"/>
    </source>
</evidence>
<dbReference type="Proteomes" id="UP001203512">
    <property type="component" value="Unassembled WGS sequence"/>
</dbReference>
<dbReference type="EMBL" id="JALKHS010000011">
    <property type="protein sequence ID" value="MCK0532732.1"/>
    <property type="molecule type" value="Genomic_DNA"/>
</dbReference>